<evidence type="ECO:0000256" key="1">
    <source>
        <dbReference type="ARBA" id="ARBA00001946"/>
    </source>
</evidence>
<dbReference type="Proteomes" id="UP000178710">
    <property type="component" value="Unassembled WGS sequence"/>
</dbReference>
<dbReference type="AlphaFoldDB" id="A0A1G2KSG5"/>
<protein>
    <recommendedName>
        <fullName evidence="3">phosphoserine phosphatase</fullName>
        <ecNumber evidence="3">3.1.3.3</ecNumber>
    </recommendedName>
</protein>
<keyword evidence="7" id="KW-0460">Magnesium</keyword>
<evidence type="ECO:0000256" key="3">
    <source>
        <dbReference type="ARBA" id="ARBA00012640"/>
    </source>
</evidence>
<dbReference type="Gene3D" id="1.20.1440.100">
    <property type="entry name" value="SG protein - dephosphorylation function"/>
    <property type="match status" value="1"/>
</dbReference>
<gene>
    <name evidence="11" type="ORF">A3C12_01815</name>
</gene>
<reference evidence="11 12" key="1">
    <citation type="journal article" date="2016" name="Nat. Commun.">
        <title>Thousands of microbial genomes shed light on interconnected biogeochemical processes in an aquifer system.</title>
        <authorList>
            <person name="Anantharaman K."/>
            <person name="Brown C.T."/>
            <person name="Hug L.A."/>
            <person name="Sharon I."/>
            <person name="Castelle C.J."/>
            <person name="Probst A.J."/>
            <person name="Thomas B.C."/>
            <person name="Singh A."/>
            <person name="Wilkins M.J."/>
            <person name="Karaoz U."/>
            <person name="Brodie E.L."/>
            <person name="Williams K.H."/>
            <person name="Hubbard S.S."/>
            <person name="Banfield J.F."/>
        </authorList>
    </citation>
    <scope>NUCLEOTIDE SEQUENCE [LARGE SCALE GENOMIC DNA]</scope>
</reference>
<dbReference type="GO" id="GO:0005737">
    <property type="term" value="C:cytoplasm"/>
    <property type="evidence" value="ECO:0007669"/>
    <property type="project" value="TreeGrafter"/>
</dbReference>
<comment type="cofactor">
    <cofactor evidence="1">
        <name>Mg(2+)</name>
        <dbReference type="ChEBI" id="CHEBI:18420"/>
    </cofactor>
</comment>
<keyword evidence="4" id="KW-0028">Amino-acid biosynthesis</keyword>
<dbReference type="NCBIfam" id="TIGR01488">
    <property type="entry name" value="HAD-SF-IB"/>
    <property type="match status" value="1"/>
</dbReference>
<evidence type="ECO:0000256" key="2">
    <source>
        <dbReference type="ARBA" id="ARBA00005135"/>
    </source>
</evidence>
<evidence type="ECO:0000313" key="12">
    <source>
        <dbReference type="Proteomes" id="UP000178710"/>
    </source>
</evidence>
<comment type="pathway">
    <text evidence="2">Amino-acid biosynthesis; L-serine biosynthesis; L-serine from 3-phospho-D-glycerate: step 3/3.</text>
</comment>
<evidence type="ECO:0000256" key="4">
    <source>
        <dbReference type="ARBA" id="ARBA00022605"/>
    </source>
</evidence>
<evidence type="ECO:0000256" key="8">
    <source>
        <dbReference type="ARBA" id="ARBA00023299"/>
    </source>
</evidence>
<dbReference type="GO" id="GO:0036424">
    <property type="term" value="F:L-phosphoserine phosphatase activity"/>
    <property type="evidence" value="ECO:0007669"/>
    <property type="project" value="TreeGrafter"/>
</dbReference>
<dbReference type="Pfam" id="PF12710">
    <property type="entry name" value="HAD"/>
    <property type="match status" value="1"/>
</dbReference>
<evidence type="ECO:0000256" key="9">
    <source>
        <dbReference type="ARBA" id="ARBA00048138"/>
    </source>
</evidence>
<dbReference type="EC" id="3.1.3.3" evidence="3"/>
<accession>A0A1G2KSG5</accession>
<dbReference type="InterPro" id="IPR050582">
    <property type="entry name" value="HAD-like_SerB"/>
</dbReference>
<proteinExistence type="predicted"/>
<comment type="catalytic activity">
    <reaction evidence="9">
        <text>O-phospho-L-serine + H2O = L-serine + phosphate</text>
        <dbReference type="Rhea" id="RHEA:21208"/>
        <dbReference type="ChEBI" id="CHEBI:15377"/>
        <dbReference type="ChEBI" id="CHEBI:33384"/>
        <dbReference type="ChEBI" id="CHEBI:43474"/>
        <dbReference type="ChEBI" id="CHEBI:57524"/>
        <dbReference type="EC" id="3.1.3.3"/>
    </reaction>
</comment>
<sequence length="238" mass="27878">MLARKPLQVAVFDIDGTIFRSSLLIELVEALIQKGIFPKEAKKTYSDAYNRWLAREGTQHTGFSYYEYIEKVVEAYRKNIKGVRRADVWAVAEKVLAFHKVRVYRYTRDLLQKLRRTHYLLAISNSPYEIVAPFARSLHFDKVYAMVYEVDKKVRFTGKVLYEGEILDKEKILKRAVEKNNLTLKNSIGVGDTESDISFLKFVEHPIAFNPSMKLFKHAKAYKWEIVVERKDVIYRLS</sequence>
<dbReference type="InterPro" id="IPR023214">
    <property type="entry name" value="HAD_sf"/>
</dbReference>
<dbReference type="SUPFAM" id="SSF56784">
    <property type="entry name" value="HAD-like"/>
    <property type="match status" value="1"/>
</dbReference>
<evidence type="ECO:0000256" key="10">
    <source>
        <dbReference type="ARBA" id="ARBA00048523"/>
    </source>
</evidence>
<comment type="caution">
    <text evidence="11">The sequence shown here is derived from an EMBL/GenBank/DDBJ whole genome shotgun (WGS) entry which is preliminary data.</text>
</comment>
<dbReference type="GO" id="GO:0000287">
    <property type="term" value="F:magnesium ion binding"/>
    <property type="evidence" value="ECO:0007669"/>
    <property type="project" value="TreeGrafter"/>
</dbReference>
<comment type="catalytic activity">
    <reaction evidence="10">
        <text>O-phospho-D-serine + H2O = D-serine + phosphate</text>
        <dbReference type="Rhea" id="RHEA:24873"/>
        <dbReference type="ChEBI" id="CHEBI:15377"/>
        <dbReference type="ChEBI" id="CHEBI:35247"/>
        <dbReference type="ChEBI" id="CHEBI:43474"/>
        <dbReference type="ChEBI" id="CHEBI:58680"/>
        <dbReference type="EC" id="3.1.3.3"/>
    </reaction>
</comment>
<evidence type="ECO:0000256" key="6">
    <source>
        <dbReference type="ARBA" id="ARBA00022801"/>
    </source>
</evidence>
<dbReference type="GO" id="GO:0006564">
    <property type="term" value="P:L-serine biosynthetic process"/>
    <property type="evidence" value="ECO:0007669"/>
    <property type="project" value="UniProtKB-KW"/>
</dbReference>
<dbReference type="EMBL" id="MHQK01000002">
    <property type="protein sequence ID" value="OHA02388.1"/>
    <property type="molecule type" value="Genomic_DNA"/>
</dbReference>
<evidence type="ECO:0000256" key="5">
    <source>
        <dbReference type="ARBA" id="ARBA00022723"/>
    </source>
</evidence>
<dbReference type="PANTHER" id="PTHR43344">
    <property type="entry name" value="PHOSPHOSERINE PHOSPHATASE"/>
    <property type="match status" value="1"/>
</dbReference>
<keyword evidence="5" id="KW-0479">Metal-binding</keyword>
<evidence type="ECO:0000313" key="11">
    <source>
        <dbReference type="EMBL" id="OHA02388.1"/>
    </source>
</evidence>
<keyword evidence="8" id="KW-0718">Serine biosynthesis</keyword>
<evidence type="ECO:0000256" key="7">
    <source>
        <dbReference type="ARBA" id="ARBA00022842"/>
    </source>
</evidence>
<dbReference type="InterPro" id="IPR036412">
    <property type="entry name" value="HAD-like_sf"/>
</dbReference>
<dbReference type="Gene3D" id="3.40.50.1000">
    <property type="entry name" value="HAD superfamily/HAD-like"/>
    <property type="match status" value="1"/>
</dbReference>
<name>A0A1G2KSG5_9BACT</name>
<organism evidence="11 12">
    <name type="scientific">Candidatus Sungbacteria bacterium RIFCSPHIGHO2_02_FULL_49_20</name>
    <dbReference type="NCBI Taxonomy" id="1802272"/>
    <lineage>
        <taxon>Bacteria</taxon>
        <taxon>Candidatus Sungiibacteriota</taxon>
    </lineage>
</organism>
<keyword evidence="6" id="KW-0378">Hydrolase</keyword>
<dbReference type="PANTHER" id="PTHR43344:SF2">
    <property type="entry name" value="PHOSPHOSERINE PHOSPHATASE"/>
    <property type="match status" value="1"/>
</dbReference>